<dbReference type="GO" id="GO:0030435">
    <property type="term" value="P:sporulation resulting in formation of a cellular spore"/>
    <property type="evidence" value="ECO:0007669"/>
    <property type="project" value="EnsemblFungi"/>
</dbReference>
<gene>
    <name evidence="2" type="primary">KAFR0A00290</name>
    <name evidence="2" type="ORF">KAFR_0A00290</name>
</gene>
<dbReference type="EMBL" id="HE650821">
    <property type="protein sequence ID" value="CCF55467.1"/>
    <property type="molecule type" value="Genomic_DNA"/>
</dbReference>
<dbReference type="PROSITE" id="PS50033">
    <property type="entry name" value="UBX"/>
    <property type="match status" value="1"/>
</dbReference>
<keyword evidence="3" id="KW-1185">Reference proteome</keyword>
<dbReference type="eggNOG" id="KOG2699">
    <property type="taxonomic scope" value="Eukaryota"/>
</dbReference>
<protein>
    <recommendedName>
        <fullName evidence="1">UBX domain-containing protein</fullName>
    </recommendedName>
</protein>
<organism evidence="2 3">
    <name type="scientific">Kazachstania africana (strain ATCC 22294 / BCRC 22015 / CBS 2517 / CECT 1963 / NBRC 1671 / NRRL Y-8276)</name>
    <name type="common">Yeast</name>
    <name type="synonym">Kluyveromyces africanus</name>
    <dbReference type="NCBI Taxonomy" id="1071382"/>
    <lineage>
        <taxon>Eukaryota</taxon>
        <taxon>Fungi</taxon>
        <taxon>Dikarya</taxon>
        <taxon>Ascomycota</taxon>
        <taxon>Saccharomycotina</taxon>
        <taxon>Saccharomycetes</taxon>
        <taxon>Saccharomycetales</taxon>
        <taxon>Saccharomycetaceae</taxon>
        <taxon>Kazachstania</taxon>
    </lineage>
</organism>
<dbReference type="SMART" id="SM00166">
    <property type="entry name" value="UBX"/>
    <property type="match status" value="1"/>
</dbReference>
<evidence type="ECO:0000259" key="1">
    <source>
        <dbReference type="PROSITE" id="PS50033"/>
    </source>
</evidence>
<dbReference type="Pfam" id="PF11470">
    <property type="entry name" value="TUG-UBL1"/>
    <property type="match status" value="1"/>
</dbReference>
<accession>H2AM67</accession>
<evidence type="ECO:0000313" key="2">
    <source>
        <dbReference type="EMBL" id="CCF55467.1"/>
    </source>
</evidence>
<dbReference type="GO" id="GO:0036503">
    <property type="term" value="P:ERAD pathway"/>
    <property type="evidence" value="ECO:0007669"/>
    <property type="project" value="EnsemblFungi"/>
</dbReference>
<dbReference type="SUPFAM" id="SSF54236">
    <property type="entry name" value="Ubiquitin-like"/>
    <property type="match status" value="2"/>
</dbReference>
<dbReference type="FunCoup" id="H2AM67">
    <property type="interactions" value="53"/>
</dbReference>
<dbReference type="Proteomes" id="UP000005220">
    <property type="component" value="Chromosome 1"/>
</dbReference>
<dbReference type="RefSeq" id="XP_003954602.1">
    <property type="nucleotide sequence ID" value="XM_003954553.1"/>
</dbReference>
<dbReference type="InterPro" id="IPR029071">
    <property type="entry name" value="Ubiquitin-like_domsf"/>
</dbReference>
<sequence length="412" mass="46940">MATVFVKYKFTTFRSKIAPNATLNDVLSQSLDHFNVSKDGSYHFLRNGKKIELNVPWRLLNLPAGAKFELIDVETKENSEKPIKIRFQIDGFGSMIREVQAQDVFLKTLQSLQQEKKWDFNLRDISVRVFNKAVYYSELENMSFASLGFVEPTSVRIGFIDAAASSIQLKDTEMENPMPEASVAPIKEDVQVSPEPHVIHKPTAYIPSEESIISQLITQDEGDDTYELTVDQARRYQQILSNKTGSLGGPLLTKRLREQRELEMRAKRNALKECFIRIKFPDLTFLEIVFKPSDTMKIVYNEVSKALIDEDMEFTLFQTHPMKELSADDSLLADDLEFGSKTVLLFKSINSNQELFLRSSILQHAKKLNDLNEVKIDQGSVSATKVDDESSTKVSKTKALNKIPKWLKLGKK</sequence>
<dbReference type="GO" id="GO:0006886">
    <property type="term" value="P:intracellular protein transport"/>
    <property type="evidence" value="ECO:0007669"/>
    <property type="project" value="TreeGrafter"/>
</dbReference>
<reference evidence="2 3" key="1">
    <citation type="journal article" date="2011" name="Proc. Natl. Acad. Sci. U.S.A.">
        <title>Evolutionary erosion of yeast sex chromosomes by mating-type switching accidents.</title>
        <authorList>
            <person name="Gordon J.L."/>
            <person name="Armisen D."/>
            <person name="Proux-Wera E."/>
            <person name="Oheigeartaigh S.S."/>
            <person name="Byrne K.P."/>
            <person name="Wolfe K.H."/>
        </authorList>
    </citation>
    <scope>NUCLEOTIDE SEQUENCE [LARGE SCALE GENOMIC DNA]</scope>
    <source>
        <strain evidence="3">ATCC 22294 / BCRC 22015 / CBS 2517 / CECT 1963 / NBRC 1671 / NRRL Y-8276</strain>
    </source>
</reference>
<dbReference type="STRING" id="1071382.H2AM67"/>
<dbReference type="PANTHER" id="PTHR46467:SF1">
    <property type="entry name" value="TETHER CONTAINING UBX DOMAIN FOR GLUT4"/>
    <property type="match status" value="1"/>
</dbReference>
<dbReference type="InterPro" id="IPR001012">
    <property type="entry name" value="UBX_dom"/>
</dbReference>
<dbReference type="Pfam" id="PF00789">
    <property type="entry name" value="UBX"/>
    <property type="match status" value="1"/>
</dbReference>
<name>H2AM67_KAZAF</name>
<dbReference type="GO" id="GO:0005737">
    <property type="term" value="C:cytoplasm"/>
    <property type="evidence" value="ECO:0007669"/>
    <property type="project" value="TreeGrafter"/>
</dbReference>
<dbReference type="GO" id="GO:0044877">
    <property type="term" value="F:protein-containing complex binding"/>
    <property type="evidence" value="ECO:0007669"/>
    <property type="project" value="EnsemblFungi"/>
</dbReference>
<dbReference type="OrthoDB" id="440781at2759"/>
<dbReference type="GO" id="GO:0005634">
    <property type="term" value="C:nucleus"/>
    <property type="evidence" value="ECO:0007669"/>
    <property type="project" value="EnsemblFungi"/>
</dbReference>
<dbReference type="InParanoid" id="H2AM67"/>
<dbReference type="KEGG" id="kaf:KAFR_0A00290"/>
<dbReference type="Gene3D" id="3.10.20.90">
    <property type="entry name" value="Phosphatidylinositol 3-kinase Catalytic Subunit, Chain A, domain 1"/>
    <property type="match status" value="2"/>
</dbReference>
<evidence type="ECO:0000313" key="3">
    <source>
        <dbReference type="Proteomes" id="UP000005220"/>
    </source>
</evidence>
<dbReference type="HOGENOM" id="CLU_667421_0_0_1"/>
<feature type="domain" description="UBX" evidence="1">
    <location>
        <begin position="269"/>
        <end position="346"/>
    </location>
</feature>
<dbReference type="InterPro" id="IPR021569">
    <property type="entry name" value="TUG-UBL1"/>
</dbReference>
<dbReference type="AlphaFoldDB" id="H2AM67"/>
<dbReference type="GeneID" id="13886202"/>
<dbReference type="GO" id="GO:0012506">
    <property type="term" value="C:vesicle membrane"/>
    <property type="evidence" value="ECO:0007669"/>
    <property type="project" value="TreeGrafter"/>
</dbReference>
<proteinExistence type="predicted"/>
<dbReference type="PANTHER" id="PTHR46467">
    <property type="entry name" value="TETHER CONTAINING UBX DOMAIN FOR GLUT4"/>
    <property type="match status" value="1"/>
</dbReference>